<dbReference type="AlphaFoldDB" id="A0A5J4KTL3"/>
<organism evidence="2 3">
    <name type="scientific">Dictyobacter vulcani</name>
    <dbReference type="NCBI Taxonomy" id="2607529"/>
    <lineage>
        <taxon>Bacteria</taxon>
        <taxon>Bacillati</taxon>
        <taxon>Chloroflexota</taxon>
        <taxon>Ktedonobacteria</taxon>
        <taxon>Ktedonobacterales</taxon>
        <taxon>Dictyobacteraceae</taxon>
        <taxon>Dictyobacter</taxon>
    </lineage>
</organism>
<dbReference type="Proteomes" id="UP000326912">
    <property type="component" value="Unassembled WGS sequence"/>
</dbReference>
<feature type="transmembrane region" description="Helical" evidence="1">
    <location>
        <begin position="43"/>
        <end position="61"/>
    </location>
</feature>
<keyword evidence="3" id="KW-1185">Reference proteome</keyword>
<dbReference type="RefSeq" id="WP_151758896.1">
    <property type="nucleotide sequence ID" value="NZ_BKZW01000003.1"/>
</dbReference>
<keyword evidence="1" id="KW-0812">Transmembrane</keyword>
<reference evidence="2 3" key="1">
    <citation type="submission" date="2019-10" db="EMBL/GenBank/DDBJ databases">
        <title>Dictyobacter vulcani sp. nov., within the class Ktedonobacteria, isolated from soil of volcanic Mt. Zao.</title>
        <authorList>
            <person name="Zheng Y."/>
            <person name="Wang C.M."/>
            <person name="Sakai Y."/>
            <person name="Abe K."/>
            <person name="Yokota A."/>
            <person name="Yabe S."/>
        </authorList>
    </citation>
    <scope>NUCLEOTIDE SEQUENCE [LARGE SCALE GENOMIC DNA]</scope>
    <source>
        <strain evidence="2 3">W12</strain>
    </source>
</reference>
<feature type="transmembrane region" description="Helical" evidence="1">
    <location>
        <begin position="7"/>
        <end position="31"/>
    </location>
</feature>
<gene>
    <name evidence="2" type="ORF">KDW_53970</name>
</gene>
<evidence type="ECO:0000256" key="1">
    <source>
        <dbReference type="SAM" id="Phobius"/>
    </source>
</evidence>
<accession>A0A5J4KTL3</accession>
<proteinExistence type="predicted"/>
<sequence>MKPLKAVYNFIVGDMIILIGSLLVFLLLALINNVASLTPIRPYSGAILIVVILVVLSLTLGRELRGRK</sequence>
<evidence type="ECO:0000313" key="2">
    <source>
        <dbReference type="EMBL" id="GER91235.1"/>
    </source>
</evidence>
<name>A0A5J4KTL3_9CHLR</name>
<protein>
    <submittedName>
        <fullName evidence="2">Uncharacterized protein</fullName>
    </submittedName>
</protein>
<keyword evidence="1" id="KW-1133">Transmembrane helix</keyword>
<comment type="caution">
    <text evidence="2">The sequence shown here is derived from an EMBL/GenBank/DDBJ whole genome shotgun (WGS) entry which is preliminary data.</text>
</comment>
<dbReference type="EMBL" id="BKZW01000003">
    <property type="protein sequence ID" value="GER91235.1"/>
    <property type="molecule type" value="Genomic_DNA"/>
</dbReference>
<evidence type="ECO:0000313" key="3">
    <source>
        <dbReference type="Proteomes" id="UP000326912"/>
    </source>
</evidence>
<keyword evidence="1" id="KW-0472">Membrane</keyword>